<proteinExistence type="predicted"/>
<evidence type="ECO:0000313" key="2">
    <source>
        <dbReference type="EMBL" id="PNT94791.1"/>
    </source>
</evidence>
<organism evidence="2 3">
    <name type="scientific">Clostridium thermosuccinogenes</name>
    <dbReference type="NCBI Taxonomy" id="84032"/>
    <lineage>
        <taxon>Bacteria</taxon>
        <taxon>Bacillati</taxon>
        <taxon>Bacillota</taxon>
        <taxon>Clostridia</taxon>
        <taxon>Eubacteriales</taxon>
        <taxon>Clostridiaceae</taxon>
        <taxon>Clostridium</taxon>
    </lineage>
</organism>
<accession>A0A2K2EZJ7</accession>
<keyword evidence="1" id="KW-0812">Transmembrane</keyword>
<dbReference type="AlphaFoldDB" id="A0A2K2EZJ7"/>
<evidence type="ECO:0000256" key="1">
    <source>
        <dbReference type="SAM" id="Phobius"/>
    </source>
</evidence>
<sequence>MPSFFRLGKDTFFTFLPKMHHSLLLIFVFNIVAVKNGIRIKLAKLDIILPKLELVKLHGLM</sequence>
<keyword evidence="3" id="KW-1185">Reference proteome</keyword>
<dbReference type="Proteomes" id="UP000236151">
    <property type="component" value="Unassembled WGS sequence"/>
</dbReference>
<evidence type="ECO:0000313" key="3">
    <source>
        <dbReference type="Proteomes" id="UP000236151"/>
    </source>
</evidence>
<keyword evidence="1" id="KW-0472">Membrane</keyword>
<protein>
    <submittedName>
        <fullName evidence="2">Uncharacterized protein</fullName>
    </submittedName>
</protein>
<feature type="transmembrane region" description="Helical" evidence="1">
    <location>
        <begin position="20"/>
        <end position="38"/>
    </location>
</feature>
<keyword evidence="1" id="KW-1133">Transmembrane helix</keyword>
<dbReference type="KEGG" id="cthd:CDO33_12395"/>
<dbReference type="EMBL" id="NIOJ01000089">
    <property type="protein sequence ID" value="PNT94791.1"/>
    <property type="molecule type" value="Genomic_DNA"/>
</dbReference>
<name>A0A2K2EZJ7_9CLOT</name>
<comment type="caution">
    <text evidence="2">The sequence shown here is derived from an EMBL/GenBank/DDBJ whole genome shotgun (WGS) entry which is preliminary data.</text>
</comment>
<reference evidence="2 3" key="1">
    <citation type="submission" date="2017-06" db="EMBL/GenBank/DDBJ databases">
        <title>Investigating the central metabolism of Clostridium thermosuccinogenes.</title>
        <authorList>
            <person name="Koendjbiharie J.G."/>
            <person name="van Kranenburg R."/>
        </authorList>
    </citation>
    <scope>NUCLEOTIDE SEQUENCE [LARGE SCALE GENOMIC DNA]</scope>
    <source>
        <strain evidence="2 3">DSM 5806</strain>
    </source>
</reference>
<gene>
    <name evidence="2" type="ORF">CDQ84_18310</name>
</gene>